<reference evidence="2 3" key="1">
    <citation type="submission" date="2017-06" db="EMBL/GenBank/DDBJ databases">
        <authorList>
            <person name="Kim H.J."/>
            <person name="Triplett B.A."/>
        </authorList>
    </citation>
    <scope>NUCLEOTIDE SEQUENCE [LARGE SCALE GENOMIC DNA]</scope>
    <source>
        <strain evidence="2 3">B29T1</strain>
    </source>
</reference>
<accession>A0A212RZ54</accession>
<keyword evidence="3" id="KW-1185">Reference proteome</keyword>
<name>A0A212RZ54_9PROT</name>
<dbReference type="Proteomes" id="UP000197065">
    <property type="component" value="Unassembled WGS sequence"/>
</dbReference>
<evidence type="ECO:0000256" key="1">
    <source>
        <dbReference type="SAM" id="MobiDB-lite"/>
    </source>
</evidence>
<evidence type="ECO:0000313" key="3">
    <source>
        <dbReference type="Proteomes" id="UP000197065"/>
    </source>
</evidence>
<organism evidence="2 3">
    <name type="scientific">Arboricoccus pini</name>
    <dbReference type="NCBI Taxonomy" id="1963835"/>
    <lineage>
        <taxon>Bacteria</taxon>
        <taxon>Pseudomonadati</taxon>
        <taxon>Pseudomonadota</taxon>
        <taxon>Alphaproteobacteria</taxon>
        <taxon>Geminicoccales</taxon>
        <taxon>Geminicoccaceae</taxon>
        <taxon>Arboricoccus</taxon>
    </lineage>
</organism>
<protein>
    <submittedName>
        <fullName evidence="2">Uncharacterized protein</fullName>
    </submittedName>
</protein>
<proteinExistence type="predicted"/>
<gene>
    <name evidence="2" type="ORF">SAMN07250955_11759</name>
</gene>
<dbReference type="AlphaFoldDB" id="A0A212RZ54"/>
<feature type="region of interest" description="Disordered" evidence="1">
    <location>
        <begin position="67"/>
        <end position="92"/>
    </location>
</feature>
<sequence length="92" mass="10418">MNEASRAARDDWLRFSGGDRTALDRWLRDQIGRPFELVSPTTAERRLLEIVDRHLTLQDLLAMARPHRRPAPGAQDTPSTCAAVKSRPSLRV</sequence>
<evidence type="ECO:0000313" key="2">
    <source>
        <dbReference type="EMBL" id="SNB77905.1"/>
    </source>
</evidence>
<dbReference type="EMBL" id="FYEH01000017">
    <property type="protein sequence ID" value="SNB77905.1"/>
    <property type="molecule type" value="Genomic_DNA"/>
</dbReference>